<dbReference type="EMBL" id="VXIS01000110">
    <property type="protein sequence ID" value="KAA8904261.1"/>
    <property type="molecule type" value="Genomic_DNA"/>
</dbReference>
<reference evidence="1 2" key="1">
    <citation type="submission" date="2019-09" db="EMBL/GenBank/DDBJ databases">
        <title>Draft genome of the ectomycorrhizal ascomycete Sphaerosporella brunnea.</title>
        <authorList>
            <consortium name="DOE Joint Genome Institute"/>
            <person name="Benucci G.M."/>
            <person name="Marozzi G."/>
            <person name="Antonielli L."/>
            <person name="Sanchez S."/>
            <person name="Marco P."/>
            <person name="Wang X."/>
            <person name="Falini L.B."/>
            <person name="Barry K."/>
            <person name="Haridas S."/>
            <person name="Lipzen A."/>
            <person name="Labutti K."/>
            <person name="Grigoriev I.V."/>
            <person name="Murat C."/>
            <person name="Martin F."/>
            <person name="Albertini E."/>
            <person name="Donnini D."/>
            <person name="Bonito G."/>
        </authorList>
    </citation>
    <scope>NUCLEOTIDE SEQUENCE [LARGE SCALE GENOMIC DNA]</scope>
    <source>
        <strain evidence="1 2">Sb_GMNB300</strain>
    </source>
</reference>
<evidence type="ECO:0000313" key="2">
    <source>
        <dbReference type="Proteomes" id="UP000326924"/>
    </source>
</evidence>
<protein>
    <submittedName>
        <fullName evidence="1">Uncharacterized protein</fullName>
    </submittedName>
</protein>
<proteinExistence type="predicted"/>
<organism evidence="1 2">
    <name type="scientific">Sphaerosporella brunnea</name>
    <dbReference type="NCBI Taxonomy" id="1250544"/>
    <lineage>
        <taxon>Eukaryota</taxon>
        <taxon>Fungi</taxon>
        <taxon>Dikarya</taxon>
        <taxon>Ascomycota</taxon>
        <taxon>Pezizomycotina</taxon>
        <taxon>Pezizomycetes</taxon>
        <taxon>Pezizales</taxon>
        <taxon>Pyronemataceae</taxon>
        <taxon>Sphaerosporella</taxon>
    </lineage>
</organism>
<gene>
    <name evidence="1" type="ORF">FN846DRAFT_890907</name>
</gene>
<name>A0A5J5EUU9_9PEZI</name>
<accession>A0A5J5EUU9</accession>
<sequence length="125" mass="14232">MAIAIGITIAIAIASPSRSPSRHCDHRRCYQSPNAHSACRHHRRDQQDSWEEREGWGPLHTSEPLRCRIRRRPGLSENGHDARGVGGGFDLGTTWDPAKEWSWEEREGWGPLNTSEPLWCRIQPS</sequence>
<dbReference type="InParanoid" id="A0A5J5EUU9"/>
<keyword evidence="2" id="KW-1185">Reference proteome</keyword>
<comment type="caution">
    <text evidence="1">The sequence shown here is derived from an EMBL/GenBank/DDBJ whole genome shotgun (WGS) entry which is preliminary data.</text>
</comment>
<dbReference type="AlphaFoldDB" id="A0A5J5EUU9"/>
<dbReference type="Proteomes" id="UP000326924">
    <property type="component" value="Unassembled WGS sequence"/>
</dbReference>
<evidence type="ECO:0000313" key="1">
    <source>
        <dbReference type="EMBL" id="KAA8904261.1"/>
    </source>
</evidence>